<keyword evidence="3" id="KW-1185">Reference proteome</keyword>
<accession>A0A0A8K072</accession>
<dbReference type="InterPro" id="IPR036259">
    <property type="entry name" value="MFS_trans_sf"/>
</dbReference>
<name>A0A0A8K072_9HYPH</name>
<dbReference type="PANTHER" id="PTHR34989">
    <property type="entry name" value="PROTEIN HDED"/>
    <property type="match status" value="1"/>
</dbReference>
<dbReference type="RefSeq" id="WP_045364886.1">
    <property type="nucleotide sequence ID" value="NZ_AP014648.1"/>
</dbReference>
<dbReference type="InterPro" id="IPR005325">
    <property type="entry name" value="DUF308_memb"/>
</dbReference>
<feature type="transmembrane region" description="Helical" evidence="1">
    <location>
        <begin position="52"/>
        <end position="70"/>
    </location>
</feature>
<dbReference type="InterPro" id="IPR052712">
    <property type="entry name" value="Acid_resist_chaperone_HdeD"/>
</dbReference>
<dbReference type="STRING" id="1384459.GL4_0859"/>
<dbReference type="Proteomes" id="UP000031643">
    <property type="component" value="Chromosome"/>
</dbReference>
<protein>
    <submittedName>
        <fullName evidence="2">Putative membrane protein</fullName>
    </submittedName>
</protein>
<reference evidence="2 3" key="1">
    <citation type="submission" date="2014-09" db="EMBL/GenBank/DDBJ databases">
        <title>Genome sequencing of Methyloceanibacter caenitepidi Gela4.</title>
        <authorList>
            <person name="Takeuchi M."/>
            <person name="Susumu S."/>
            <person name="Kamagata Y."/>
            <person name="Oshima K."/>
            <person name="Hattori M."/>
            <person name="Iwasaki W."/>
        </authorList>
    </citation>
    <scope>NUCLEOTIDE SEQUENCE [LARGE SCALE GENOMIC DNA]</scope>
    <source>
        <strain evidence="2 3">Gela4</strain>
    </source>
</reference>
<proteinExistence type="predicted"/>
<dbReference type="KEGG" id="mcg:GL4_0859"/>
<dbReference type="AlphaFoldDB" id="A0A0A8K072"/>
<organism evidence="2 3">
    <name type="scientific">Methyloceanibacter caenitepidi</name>
    <dbReference type="NCBI Taxonomy" id="1384459"/>
    <lineage>
        <taxon>Bacteria</taxon>
        <taxon>Pseudomonadati</taxon>
        <taxon>Pseudomonadota</taxon>
        <taxon>Alphaproteobacteria</taxon>
        <taxon>Hyphomicrobiales</taxon>
        <taxon>Hyphomicrobiaceae</taxon>
        <taxon>Methyloceanibacter</taxon>
    </lineage>
</organism>
<sequence>MAEMKNAKELTEHQEALSEVLADQWWVVLLRGVVAILFGLICFFFTPAAILAAVLFFSAYMLVDGVLAIISGVKAARNGKRWGLLILEGIVDIAAGVIAFMWPGMAAVVFVLIIGIWAVISGALLVYAAFSLKLDHGRWWLALAGISSVIFGILLFIAPVLGAVVLTWWIGAYAVAFGILLLILGFKLKGKKDENAGKVPPAADATTKA</sequence>
<keyword evidence="1" id="KW-0812">Transmembrane</keyword>
<feature type="transmembrane region" description="Helical" evidence="1">
    <location>
        <begin position="25"/>
        <end position="46"/>
    </location>
</feature>
<dbReference type="EMBL" id="AP014648">
    <property type="protein sequence ID" value="BAQ16320.1"/>
    <property type="molecule type" value="Genomic_DNA"/>
</dbReference>
<keyword evidence="1" id="KW-0472">Membrane</keyword>
<feature type="transmembrane region" description="Helical" evidence="1">
    <location>
        <begin position="139"/>
        <end position="160"/>
    </location>
</feature>
<feature type="transmembrane region" description="Helical" evidence="1">
    <location>
        <begin position="108"/>
        <end position="127"/>
    </location>
</feature>
<evidence type="ECO:0000313" key="2">
    <source>
        <dbReference type="EMBL" id="BAQ16320.1"/>
    </source>
</evidence>
<evidence type="ECO:0000313" key="3">
    <source>
        <dbReference type="Proteomes" id="UP000031643"/>
    </source>
</evidence>
<feature type="transmembrane region" description="Helical" evidence="1">
    <location>
        <begin position="166"/>
        <end position="186"/>
    </location>
</feature>
<keyword evidence="1" id="KW-1133">Transmembrane helix</keyword>
<feature type="transmembrane region" description="Helical" evidence="1">
    <location>
        <begin position="82"/>
        <end position="102"/>
    </location>
</feature>
<dbReference type="HOGENOM" id="CLU_091585_5_2_5"/>
<dbReference type="SUPFAM" id="SSF103473">
    <property type="entry name" value="MFS general substrate transporter"/>
    <property type="match status" value="1"/>
</dbReference>
<dbReference type="Pfam" id="PF03729">
    <property type="entry name" value="DUF308"/>
    <property type="match status" value="2"/>
</dbReference>
<evidence type="ECO:0000256" key="1">
    <source>
        <dbReference type="SAM" id="Phobius"/>
    </source>
</evidence>
<dbReference type="OrthoDB" id="193343at2"/>
<gene>
    <name evidence="2" type="ORF">GL4_0859</name>
</gene>
<dbReference type="PANTHER" id="PTHR34989:SF1">
    <property type="entry name" value="PROTEIN HDED"/>
    <property type="match status" value="1"/>
</dbReference>
<dbReference type="GO" id="GO:0005886">
    <property type="term" value="C:plasma membrane"/>
    <property type="evidence" value="ECO:0007669"/>
    <property type="project" value="TreeGrafter"/>
</dbReference>